<evidence type="ECO:0000313" key="4">
    <source>
        <dbReference type="Proteomes" id="UP000184932"/>
    </source>
</evidence>
<dbReference type="RefSeq" id="WP_074256143.1">
    <property type="nucleotide sequence ID" value="NZ_FSRL01000001.1"/>
</dbReference>
<name>A0A1N6FZA8_9RHOB</name>
<dbReference type="Pfam" id="PF00534">
    <property type="entry name" value="Glycos_transf_1"/>
    <property type="match status" value="1"/>
</dbReference>
<gene>
    <name evidence="3" type="ORF">SAMN05444002_2077</name>
</gene>
<dbReference type="SUPFAM" id="SSF53756">
    <property type="entry name" value="UDP-Glycosyltransferase/glycogen phosphorylase"/>
    <property type="match status" value="1"/>
</dbReference>
<dbReference type="InterPro" id="IPR001296">
    <property type="entry name" value="Glyco_trans_1"/>
</dbReference>
<sequence length="379" mass="41214">MSRAITFVDPLAPRGYSGAPGQLEGLGGTEATLVRVCEGLSSRLQIMVRQRMRPDRADWWSGVGYAGLDLKRPFPEAPGTIVVVNSWKVALKLARLHPASRVIVWQHVFPGRHNRALAPDLAAAGIEVLCVSRSHAEWLRRFVGGGPAPAIGHVCNPIDDALAPDDTPRDPDLLLFASSPHKGLGQVLERFEMLQAEWPRLRLAIADPGYLAWPVGRMPARVLPLGRLRQPELIGWMRRAACLFYPQGQFAETFGLVIAEANAVGCPAVLQRGLGANDEVASTAAQCIDSSDPDALRRAVAGWRDAARRPSEIRVRPEFRFSQVLASWVDLLVPGAATRPSITPVPSPERFTTWQEISTPTTPAPAANPTRSQAISATR</sequence>
<dbReference type="STRING" id="1217970.SAMN05444002_2077"/>
<protein>
    <submittedName>
        <fullName evidence="3">Glycosyl transferases group 1</fullName>
    </submittedName>
</protein>
<feature type="domain" description="Glycosyl transferase family 1" evidence="2">
    <location>
        <begin position="179"/>
        <end position="301"/>
    </location>
</feature>
<accession>A0A1N6FZA8</accession>
<dbReference type="OrthoDB" id="7819717at2"/>
<feature type="compositionally biased region" description="Low complexity" evidence="1">
    <location>
        <begin position="359"/>
        <end position="370"/>
    </location>
</feature>
<reference evidence="4" key="1">
    <citation type="submission" date="2016-11" db="EMBL/GenBank/DDBJ databases">
        <authorList>
            <person name="Varghese N."/>
            <person name="Submissions S."/>
        </authorList>
    </citation>
    <scope>NUCLEOTIDE SEQUENCE [LARGE SCALE GENOMIC DNA]</scope>
    <source>
        <strain evidence="4">DSM 29440</strain>
    </source>
</reference>
<evidence type="ECO:0000259" key="2">
    <source>
        <dbReference type="Pfam" id="PF00534"/>
    </source>
</evidence>
<keyword evidence="3" id="KW-0808">Transferase</keyword>
<proteinExistence type="predicted"/>
<evidence type="ECO:0000313" key="3">
    <source>
        <dbReference type="EMBL" id="SIO00542.1"/>
    </source>
</evidence>
<evidence type="ECO:0000256" key="1">
    <source>
        <dbReference type="SAM" id="MobiDB-lite"/>
    </source>
</evidence>
<organism evidence="3 4">
    <name type="scientific">Vannielia litorea</name>
    <dbReference type="NCBI Taxonomy" id="1217970"/>
    <lineage>
        <taxon>Bacteria</taxon>
        <taxon>Pseudomonadati</taxon>
        <taxon>Pseudomonadota</taxon>
        <taxon>Alphaproteobacteria</taxon>
        <taxon>Rhodobacterales</taxon>
        <taxon>Paracoccaceae</taxon>
        <taxon>Vannielia</taxon>
    </lineage>
</organism>
<dbReference type="EMBL" id="FSRL01000001">
    <property type="protein sequence ID" value="SIO00542.1"/>
    <property type="molecule type" value="Genomic_DNA"/>
</dbReference>
<dbReference type="GO" id="GO:0016757">
    <property type="term" value="F:glycosyltransferase activity"/>
    <property type="evidence" value="ECO:0007669"/>
    <property type="project" value="InterPro"/>
</dbReference>
<keyword evidence="4" id="KW-1185">Reference proteome</keyword>
<feature type="region of interest" description="Disordered" evidence="1">
    <location>
        <begin position="355"/>
        <end position="379"/>
    </location>
</feature>
<dbReference type="Proteomes" id="UP000184932">
    <property type="component" value="Unassembled WGS sequence"/>
</dbReference>
<dbReference type="AlphaFoldDB" id="A0A1N6FZA8"/>
<dbReference type="Gene3D" id="3.40.50.2000">
    <property type="entry name" value="Glycogen Phosphorylase B"/>
    <property type="match status" value="1"/>
</dbReference>